<reference evidence="2" key="1">
    <citation type="journal article" date="2014" name="Front. Microbiol.">
        <title>High frequency of phylogenetically diverse reductive dehalogenase-homologous genes in deep subseafloor sedimentary metagenomes.</title>
        <authorList>
            <person name="Kawai M."/>
            <person name="Futagami T."/>
            <person name="Toyoda A."/>
            <person name="Takaki Y."/>
            <person name="Nishi S."/>
            <person name="Hori S."/>
            <person name="Arai W."/>
            <person name="Tsubouchi T."/>
            <person name="Morono Y."/>
            <person name="Uchiyama I."/>
            <person name="Ito T."/>
            <person name="Fujiyama A."/>
            <person name="Inagaki F."/>
            <person name="Takami H."/>
        </authorList>
    </citation>
    <scope>NUCLEOTIDE SEQUENCE</scope>
    <source>
        <strain evidence="2">Expedition CK06-06</strain>
    </source>
</reference>
<gene>
    <name evidence="2" type="ORF">S03H2_41777</name>
</gene>
<evidence type="ECO:0000256" key="1">
    <source>
        <dbReference type="ARBA" id="ARBA00005534"/>
    </source>
</evidence>
<dbReference type="InterPro" id="IPR001602">
    <property type="entry name" value="UPF0047_YjbQ-like"/>
</dbReference>
<sequence length="61" mass="6607">MVDITSRVARAVEDSQIGDGTVTVYVPHTTAGVTVNENADPDVVRDILSALEHAVPWRQSF</sequence>
<protein>
    <recommendedName>
        <fullName evidence="3">YjbQ family protein</fullName>
    </recommendedName>
</protein>
<dbReference type="Gene3D" id="2.60.120.460">
    <property type="entry name" value="YjbQ-like"/>
    <property type="match status" value="1"/>
</dbReference>
<dbReference type="SUPFAM" id="SSF111038">
    <property type="entry name" value="YjbQ-like"/>
    <property type="match status" value="1"/>
</dbReference>
<dbReference type="InterPro" id="IPR035917">
    <property type="entry name" value="YjbQ-like_sf"/>
</dbReference>
<evidence type="ECO:0008006" key="3">
    <source>
        <dbReference type="Google" id="ProtNLM"/>
    </source>
</evidence>
<comment type="similarity">
    <text evidence="1">Belongs to the UPF0047 family.</text>
</comment>
<dbReference type="PANTHER" id="PTHR30615:SF8">
    <property type="entry name" value="UPF0047 PROTEIN C4A8.02C"/>
    <property type="match status" value="1"/>
</dbReference>
<dbReference type="Pfam" id="PF01894">
    <property type="entry name" value="YjbQ"/>
    <property type="match status" value="1"/>
</dbReference>
<evidence type="ECO:0000313" key="2">
    <source>
        <dbReference type="EMBL" id="GAH72678.1"/>
    </source>
</evidence>
<organism evidence="2">
    <name type="scientific">marine sediment metagenome</name>
    <dbReference type="NCBI Taxonomy" id="412755"/>
    <lineage>
        <taxon>unclassified sequences</taxon>
        <taxon>metagenomes</taxon>
        <taxon>ecological metagenomes</taxon>
    </lineage>
</organism>
<dbReference type="AlphaFoldDB" id="X1JSA0"/>
<accession>X1JSA0</accession>
<name>X1JSA0_9ZZZZ</name>
<feature type="non-terminal residue" evidence="2">
    <location>
        <position position="61"/>
    </location>
</feature>
<comment type="caution">
    <text evidence="2">The sequence shown here is derived from an EMBL/GenBank/DDBJ whole genome shotgun (WGS) entry which is preliminary data.</text>
</comment>
<dbReference type="EMBL" id="BARU01025970">
    <property type="protein sequence ID" value="GAH72678.1"/>
    <property type="molecule type" value="Genomic_DNA"/>
</dbReference>
<dbReference type="NCBIfam" id="TIGR00149">
    <property type="entry name" value="TIGR00149_YjbQ"/>
    <property type="match status" value="1"/>
</dbReference>
<dbReference type="PANTHER" id="PTHR30615">
    <property type="entry name" value="UNCHARACTERIZED PROTEIN YJBQ-RELATED"/>
    <property type="match status" value="1"/>
</dbReference>
<proteinExistence type="inferred from homology"/>